<gene>
    <name evidence="1" type="ORF">H6B30_09950</name>
</gene>
<proteinExistence type="predicted"/>
<dbReference type="AlphaFoldDB" id="A0A939B4Z2"/>
<evidence type="ECO:0000313" key="2">
    <source>
        <dbReference type="Proteomes" id="UP000764045"/>
    </source>
</evidence>
<organism evidence="1 2">
    <name type="scientific">Marseilla massiliensis</name>
    <dbReference type="NCBI Taxonomy" id="1841864"/>
    <lineage>
        <taxon>Bacteria</taxon>
        <taxon>Pseudomonadati</taxon>
        <taxon>Bacteroidota</taxon>
        <taxon>Bacteroidia</taxon>
        <taxon>Bacteroidales</taxon>
        <taxon>Prevotellaceae</taxon>
        <taxon>Marseilla</taxon>
    </lineage>
</organism>
<keyword evidence="2" id="KW-1185">Reference proteome</keyword>
<sequence>MLSISELGRFYYLRNFHDMRCKYARVLSVIHQQMDREAQAGEVYIMMSKDMQTVRLYSYEKHSCSLYEKRFDKGYKFMRVFHEGDRKVFSISWDDVVVLLGSPVVKTLKIK</sequence>
<dbReference type="Pfam" id="PF05717">
    <property type="entry name" value="TnpB_IS66"/>
    <property type="match status" value="1"/>
</dbReference>
<dbReference type="RefSeq" id="WP_205110144.1">
    <property type="nucleotide sequence ID" value="NZ_JACJJL010000015.1"/>
</dbReference>
<protein>
    <submittedName>
        <fullName evidence="1">IS66 family insertion sequence element accessory protein TnpB</fullName>
    </submittedName>
</protein>
<dbReference type="EMBL" id="JACJJL010000015">
    <property type="protein sequence ID" value="MBM6662065.1"/>
    <property type="molecule type" value="Genomic_DNA"/>
</dbReference>
<comment type="caution">
    <text evidence="1">The sequence shown here is derived from an EMBL/GenBank/DDBJ whole genome shotgun (WGS) entry which is preliminary data.</text>
</comment>
<evidence type="ECO:0000313" key="1">
    <source>
        <dbReference type="EMBL" id="MBM6662065.1"/>
    </source>
</evidence>
<dbReference type="Proteomes" id="UP000764045">
    <property type="component" value="Unassembled WGS sequence"/>
</dbReference>
<name>A0A939B4Z2_9BACT</name>
<dbReference type="InterPro" id="IPR008878">
    <property type="entry name" value="Transposase_IS66_Orf2"/>
</dbReference>
<reference evidence="1 2" key="1">
    <citation type="journal article" date="2021" name="Sci. Rep.">
        <title>The distribution of antibiotic resistance genes in chicken gut microbiota commensals.</title>
        <authorList>
            <person name="Juricova H."/>
            <person name="Matiasovicova J."/>
            <person name="Kubasova T."/>
            <person name="Cejkova D."/>
            <person name="Rychlik I."/>
        </authorList>
    </citation>
    <scope>NUCLEOTIDE SEQUENCE [LARGE SCALE GENOMIC DNA]</scope>
    <source>
        <strain evidence="1 2">An819</strain>
    </source>
</reference>
<accession>A0A939B4Z2</accession>